<gene>
    <name evidence="1" type="ORF">JOF28_001588</name>
</gene>
<dbReference type="RefSeq" id="WP_209705278.1">
    <property type="nucleotide sequence ID" value="NZ_JAFIDA010000001.1"/>
</dbReference>
<dbReference type="Proteomes" id="UP000675163">
    <property type="component" value="Unassembled WGS sequence"/>
</dbReference>
<keyword evidence="2" id="KW-1185">Reference proteome</keyword>
<comment type="caution">
    <text evidence="1">The sequence shown here is derived from an EMBL/GenBank/DDBJ whole genome shotgun (WGS) entry which is preliminary data.</text>
</comment>
<evidence type="ECO:0000313" key="1">
    <source>
        <dbReference type="EMBL" id="MBP1326356.1"/>
    </source>
</evidence>
<sequence length="177" mass="19304">MSNRKSARVPSKTPVNLPLADIHVDERGAMRATLDGRVFQAPGAEAEWSRARFGELLDAISEHRTRTVRVEIHEFDGSVFTEIVNALRNERATAEAAPPSAMRRARHRPMHQLFEITASGFIPGEDITVALSVSNAEGSADGSARGLVDLSQLVDHRSEIMLIGRVSGVIVSERLPS</sequence>
<proteinExistence type="predicted"/>
<protein>
    <submittedName>
        <fullName evidence="1">Uncharacterized protein</fullName>
    </submittedName>
</protein>
<evidence type="ECO:0000313" key="2">
    <source>
        <dbReference type="Proteomes" id="UP000675163"/>
    </source>
</evidence>
<name>A0A940T5V7_9MICO</name>
<dbReference type="EMBL" id="JAFIDA010000001">
    <property type="protein sequence ID" value="MBP1326356.1"/>
    <property type="molecule type" value="Genomic_DNA"/>
</dbReference>
<dbReference type="AlphaFoldDB" id="A0A940T5V7"/>
<reference evidence="1" key="1">
    <citation type="submission" date="2021-02" db="EMBL/GenBank/DDBJ databases">
        <title>Sequencing the genomes of 1000 actinobacteria strains.</title>
        <authorList>
            <person name="Klenk H.-P."/>
        </authorList>
    </citation>
    <scope>NUCLEOTIDE SEQUENCE</scope>
    <source>
        <strain evidence="1">DSM 22850</strain>
    </source>
</reference>
<accession>A0A940T5V7</accession>
<organism evidence="1 2">
    <name type="scientific">Leucobacter exalbidus</name>
    <dbReference type="NCBI Taxonomy" id="662960"/>
    <lineage>
        <taxon>Bacteria</taxon>
        <taxon>Bacillati</taxon>
        <taxon>Actinomycetota</taxon>
        <taxon>Actinomycetes</taxon>
        <taxon>Micrococcales</taxon>
        <taxon>Microbacteriaceae</taxon>
        <taxon>Leucobacter</taxon>
    </lineage>
</organism>